<reference evidence="1 2" key="1">
    <citation type="submission" date="2019-05" db="EMBL/GenBank/DDBJ databases">
        <title>Another draft genome of Portunus trituberculatus and its Hox gene families provides insights of decapod evolution.</title>
        <authorList>
            <person name="Jeong J.-H."/>
            <person name="Song I."/>
            <person name="Kim S."/>
            <person name="Choi T."/>
            <person name="Kim D."/>
            <person name="Ryu S."/>
            <person name="Kim W."/>
        </authorList>
    </citation>
    <scope>NUCLEOTIDE SEQUENCE [LARGE SCALE GENOMIC DNA]</scope>
    <source>
        <tissue evidence="1">Muscle</tissue>
    </source>
</reference>
<gene>
    <name evidence="1" type="ORF">E2C01_017210</name>
</gene>
<comment type="caution">
    <text evidence="1">The sequence shown here is derived from an EMBL/GenBank/DDBJ whole genome shotgun (WGS) entry which is preliminary data.</text>
</comment>
<evidence type="ECO:0000313" key="1">
    <source>
        <dbReference type="EMBL" id="MPC24138.1"/>
    </source>
</evidence>
<dbReference type="EMBL" id="VSRR010001293">
    <property type="protein sequence ID" value="MPC24138.1"/>
    <property type="molecule type" value="Genomic_DNA"/>
</dbReference>
<organism evidence="1 2">
    <name type="scientific">Portunus trituberculatus</name>
    <name type="common">Swimming crab</name>
    <name type="synonym">Neptunus trituberculatus</name>
    <dbReference type="NCBI Taxonomy" id="210409"/>
    <lineage>
        <taxon>Eukaryota</taxon>
        <taxon>Metazoa</taxon>
        <taxon>Ecdysozoa</taxon>
        <taxon>Arthropoda</taxon>
        <taxon>Crustacea</taxon>
        <taxon>Multicrustacea</taxon>
        <taxon>Malacostraca</taxon>
        <taxon>Eumalacostraca</taxon>
        <taxon>Eucarida</taxon>
        <taxon>Decapoda</taxon>
        <taxon>Pleocyemata</taxon>
        <taxon>Brachyura</taxon>
        <taxon>Eubrachyura</taxon>
        <taxon>Portunoidea</taxon>
        <taxon>Portunidae</taxon>
        <taxon>Portuninae</taxon>
        <taxon>Portunus</taxon>
    </lineage>
</organism>
<proteinExistence type="predicted"/>
<evidence type="ECO:0000313" key="2">
    <source>
        <dbReference type="Proteomes" id="UP000324222"/>
    </source>
</evidence>
<keyword evidence="2" id="KW-1185">Reference proteome</keyword>
<name>A0A5B7DRU5_PORTR</name>
<dbReference type="Proteomes" id="UP000324222">
    <property type="component" value="Unassembled WGS sequence"/>
</dbReference>
<accession>A0A5B7DRU5</accession>
<protein>
    <submittedName>
        <fullName evidence="1">Uncharacterized protein</fullName>
    </submittedName>
</protein>
<sequence>MDECLQLLLSWPCRDSRACFCGQQGDLRELEAATHWTPRQHARQNGCVIVTERGQPPACPRSVRGLSCTFVAHTKPCKPQ</sequence>
<dbReference type="AlphaFoldDB" id="A0A5B7DRU5"/>